<organism evidence="2 3">
    <name type="scientific">Portunus trituberculatus</name>
    <name type="common">Swimming crab</name>
    <name type="synonym">Neptunus trituberculatus</name>
    <dbReference type="NCBI Taxonomy" id="210409"/>
    <lineage>
        <taxon>Eukaryota</taxon>
        <taxon>Metazoa</taxon>
        <taxon>Ecdysozoa</taxon>
        <taxon>Arthropoda</taxon>
        <taxon>Crustacea</taxon>
        <taxon>Multicrustacea</taxon>
        <taxon>Malacostraca</taxon>
        <taxon>Eumalacostraca</taxon>
        <taxon>Eucarida</taxon>
        <taxon>Decapoda</taxon>
        <taxon>Pleocyemata</taxon>
        <taxon>Brachyura</taxon>
        <taxon>Eubrachyura</taxon>
        <taxon>Portunoidea</taxon>
        <taxon>Portunidae</taxon>
        <taxon>Portuninae</taxon>
        <taxon>Portunus</taxon>
    </lineage>
</organism>
<name>A0A5B7J0N7_PORTR</name>
<proteinExistence type="predicted"/>
<evidence type="ECO:0000313" key="2">
    <source>
        <dbReference type="EMBL" id="MPC87506.1"/>
    </source>
</evidence>
<feature type="region of interest" description="Disordered" evidence="1">
    <location>
        <begin position="35"/>
        <end position="71"/>
    </location>
</feature>
<keyword evidence="3" id="KW-1185">Reference proteome</keyword>
<accession>A0A5B7J0N7</accession>
<gene>
    <name evidence="2" type="ORF">E2C01_082369</name>
</gene>
<comment type="caution">
    <text evidence="2">The sequence shown here is derived from an EMBL/GenBank/DDBJ whole genome shotgun (WGS) entry which is preliminary data.</text>
</comment>
<protein>
    <submittedName>
        <fullName evidence="2">Uncharacterized protein</fullName>
    </submittedName>
</protein>
<reference evidence="2 3" key="1">
    <citation type="submission" date="2019-05" db="EMBL/GenBank/DDBJ databases">
        <title>Another draft genome of Portunus trituberculatus and its Hox gene families provides insights of decapod evolution.</title>
        <authorList>
            <person name="Jeong J.-H."/>
            <person name="Song I."/>
            <person name="Kim S."/>
            <person name="Choi T."/>
            <person name="Kim D."/>
            <person name="Ryu S."/>
            <person name="Kim W."/>
        </authorList>
    </citation>
    <scope>NUCLEOTIDE SEQUENCE [LARGE SCALE GENOMIC DNA]</scope>
    <source>
        <tissue evidence="2">Muscle</tissue>
    </source>
</reference>
<dbReference type="EMBL" id="VSRR010074723">
    <property type="protein sequence ID" value="MPC87506.1"/>
    <property type="molecule type" value="Genomic_DNA"/>
</dbReference>
<evidence type="ECO:0000256" key="1">
    <source>
        <dbReference type="SAM" id="MobiDB-lite"/>
    </source>
</evidence>
<feature type="compositionally biased region" description="Low complexity" evidence="1">
    <location>
        <begin position="58"/>
        <end position="71"/>
    </location>
</feature>
<evidence type="ECO:0000313" key="3">
    <source>
        <dbReference type="Proteomes" id="UP000324222"/>
    </source>
</evidence>
<sequence>MGPCQNPWSRDESLDGMQLSVAQCLCISKGALHGSVPRHHMDDEARHPGHCQGQTAQGGSSPGRSGRSART</sequence>
<dbReference type="Proteomes" id="UP000324222">
    <property type="component" value="Unassembled WGS sequence"/>
</dbReference>
<dbReference type="AlphaFoldDB" id="A0A5B7J0N7"/>